<keyword evidence="3" id="KW-0274">FAD</keyword>
<feature type="domain" description="FAD-binding" evidence="5">
    <location>
        <begin position="4"/>
        <end position="340"/>
    </location>
</feature>
<dbReference type="EMBL" id="JBHSBH010000005">
    <property type="protein sequence ID" value="MFC3995910.1"/>
    <property type="molecule type" value="Genomic_DNA"/>
</dbReference>
<dbReference type="InterPro" id="IPR002938">
    <property type="entry name" value="FAD-bd"/>
</dbReference>
<dbReference type="PANTHER" id="PTHR43004:SF19">
    <property type="entry name" value="BINDING MONOOXYGENASE, PUTATIVE (JCVI)-RELATED"/>
    <property type="match status" value="1"/>
</dbReference>
<dbReference type="SUPFAM" id="SSF51905">
    <property type="entry name" value="FAD/NAD(P)-binding domain"/>
    <property type="match status" value="1"/>
</dbReference>
<dbReference type="Proteomes" id="UP001595847">
    <property type="component" value="Unassembled WGS sequence"/>
</dbReference>
<name>A0ABV8FMP3_9ACTN</name>
<dbReference type="PRINTS" id="PR00420">
    <property type="entry name" value="RNGMNOXGNASE"/>
</dbReference>
<accession>A0ABV8FMP3</accession>
<keyword evidence="7" id="KW-1185">Reference proteome</keyword>
<evidence type="ECO:0000256" key="4">
    <source>
        <dbReference type="SAM" id="MobiDB-lite"/>
    </source>
</evidence>
<protein>
    <submittedName>
        <fullName evidence="6">FAD-dependent oxidoreductase</fullName>
    </submittedName>
</protein>
<sequence>MDDPVVIVGAGPVGMLLACDLLQQGVPVRVIDAAREHSAHSRAAVIWPRVLEVLRRTGVAERMVAEGHRLEGVTYFSSGRELGTAWMTRLTDTPYPFAVGIAQSHTERIIEDRLTELGGKIERGARLTAVRESTGPRPVAVLEGTDGSVQEVETPWLIGADGAHSTLRKLLGITFEGEQFHVSFSITDAQLAGDAPMNVVSYCYTPQGSLALGPLGPDVSRVAVSVPHPEGDGPHPPPTREFFQGLLDSRAPGRNTIGEMRFSTTFQVHARIADSYKHGHCLLIGDAAHTLSPAGAQGLNTGLQDVGNLGWRLGGHLSGRLSEDAVAGYDRDRREGARQAAWSTARQSRWGFYTKPRQIAVRDVVFRSAHATGLVQRAVSPIVAQTTVHYPPADTPAGGAKRRTGGRVAPGERLPVLLSGPKDEPSELPQGGWVRVAPEGLTVLLHPGTAASALAGWDGLTDRVAAAARGRAAVVVAGVRGPLTAALGARPAIAVARPDGHLLATLTPQQAAELPKVLDLLAERPDPLNDPVAAASAPAAAPAR</sequence>
<dbReference type="InterPro" id="IPR036188">
    <property type="entry name" value="FAD/NAD-bd_sf"/>
</dbReference>
<dbReference type="Gene3D" id="3.30.70.2450">
    <property type="match status" value="1"/>
</dbReference>
<evidence type="ECO:0000256" key="2">
    <source>
        <dbReference type="ARBA" id="ARBA00022630"/>
    </source>
</evidence>
<dbReference type="InterPro" id="IPR050641">
    <property type="entry name" value="RIFMO-like"/>
</dbReference>
<evidence type="ECO:0000256" key="1">
    <source>
        <dbReference type="ARBA" id="ARBA00001974"/>
    </source>
</evidence>
<evidence type="ECO:0000313" key="7">
    <source>
        <dbReference type="Proteomes" id="UP001595847"/>
    </source>
</evidence>
<organism evidence="6 7">
    <name type="scientific">Nocardiopsis sediminis</name>
    <dbReference type="NCBI Taxonomy" id="1778267"/>
    <lineage>
        <taxon>Bacteria</taxon>
        <taxon>Bacillati</taxon>
        <taxon>Actinomycetota</taxon>
        <taxon>Actinomycetes</taxon>
        <taxon>Streptosporangiales</taxon>
        <taxon>Nocardiopsidaceae</taxon>
        <taxon>Nocardiopsis</taxon>
    </lineage>
</organism>
<reference evidence="7" key="1">
    <citation type="journal article" date="2019" name="Int. J. Syst. Evol. Microbiol.">
        <title>The Global Catalogue of Microorganisms (GCM) 10K type strain sequencing project: providing services to taxonomists for standard genome sequencing and annotation.</title>
        <authorList>
            <consortium name="The Broad Institute Genomics Platform"/>
            <consortium name="The Broad Institute Genome Sequencing Center for Infectious Disease"/>
            <person name="Wu L."/>
            <person name="Ma J."/>
        </authorList>
    </citation>
    <scope>NUCLEOTIDE SEQUENCE [LARGE SCALE GENOMIC DNA]</scope>
    <source>
        <strain evidence="7">TBRC 1826</strain>
    </source>
</reference>
<dbReference type="Gene3D" id="3.50.50.60">
    <property type="entry name" value="FAD/NAD(P)-binding domain"/>
    <property type="match status" value="1"/>
</dbReference>
<evidence type="ECO:0000256" key="3">
    <source>
        <dbReference type="ARBA" id="ARBA00022827"/>
    </source>
</evidence>
<dbReference type="RefSeq" id="WP_378531485.1">
    <property type="nucleotide sequence ID" value="NZ_JBHSBH010000005.1"/>
</dbReference>
<evidence type="ECO:0000259" key="5">
    <source>
        <dbReference type="Pfam" id="PF01494"/>
    </source>
</evidence>
<keyword evidence="2" id="KW-0285">Flavoprotein</keyword>
<comment type="caution">
    <text evidence="6">The sequence shown here is derived from an EMBL/GenBank/DDBJ whole genome shotgun (WGS) entry which is preliminary data.</text>
</comment>
<comment type="cofactor">
    <cofactor evidence="1">
        <name>FAD</name>
        <dbReference type="ChEBI" id="CHEBI:57692"/>
    </cofactor>
</comment>
<dbReference type="PANTHER" id="PTHR43004">
    <property type="entry name" value="TRK SYSTEM POTASSIUM UPTAKE PROTEIN"/>
    <property type="match status" value="1"/>
</dbReference>
<proteinExistence type="predicted"/>
<evidence type="ECO:0000313" key="6">
    <source>
        <dbReference type="EMBL" id="MFC3995910.1"/>
    </source>
</evidence>
<gene>
    <name evidence="6" type="ORF">ACFOVU_08295</name>
</gene>
<feature type="region of interest" description="Disordered" evidence="4">
    <location>
        <begin position="390"/>
        <end position="413"/>
    </location>
</feature>
<dbReference type="Pfam" id="PF01494">
    <property type="entry name" value="FAD_binding_3"/>
    <property type="match status" value="1"/>
</dbReference>